<comment type="caution">
    <text evidence="8">The sequence shown here is derived from an EMBL/GenBank/DDBJ whole genome shotgun (WGS) entry which is preliminary data.</text>
</comment>
<protein>
    <recommendedName>
        <fullName evidence="4 6">dTDP-4-dehydrorhamnose reductase</fullName>
        <ecNumber evidence="3 6">1.1.1.133</ecNumber>
    </recommendedName>
</protein>
<keyword evidence="6" id="KW-0560">Oxidoreductase</keyword>
<dbReference type="EC" id="1.1.1.133" evidence="3 6"/>
<dbReference type="RefSeq" id="WP_380217156.1">
    <property type="nucleotide sequence ID" value="NZ_JBHTBN010000002.1"/>
</dbReference>
<dbReference type="Gene3D" id="3.40.50.720">
    <property type="entry name" value="NAD(P)-binding Rossmann-like Domain"/>
    <property type="match status" value="1"/>
</dbReference>
<evidence type="ECO:0000259" key="7">
    <source>
        <dbReference type="Pfam" id="PF04321"/>
    </source>
</evidence>
<comment type="pathway">
    <text evidence="1 6">Carbohydrate biosynthesis; dTDP-L-rhamnose biosynthesis.</text>
</comment>
<evidence type="ECO:0000256" key="4">
    <source>
        <dbReference type="ARBA" id="ARBA00017099"/>
    </source>
</evidence>
<dbReference type="Pfam" id="PF04321">
    <property type="entry name" value="RmlD_sub_bind"/>
    <property type="match status" value="1"/>
</dbReference>
<comment type="function">
    <text evidence="6">Catalyzes the reduction of dTDP-6-deoxy-L-lyxo-4-hexulose to yield dTDP-L-rhamnose.</text>
</comment>
<dbReference type="PANTHER" id="PTHR10491:SF4">
    <property type="entry name" value="METHIONINE ADENOSYLTRANSFERASE 2 SUBUNIT BETA"/>
    <property type="match status" value="1"/>
</dbReference>
<sequence>MSNPQHNNRILIFGASGFIGNTVYKELLPYFNVFGTYCNAKGFENNQVFFNYDVEKDHMYELLNAVQPGVIISCLRGDFKAQYKAHEELKSYVATHDCKLLFLSSDCVFDGKFEFPSYEHDLVKAESSYGRYKISVERMLQEIPSEKFVILRLPVVLGVNAPKIEQLKQAAMHHAAFEVYPNLIISVTLADKIAQQVHYIINKKLQGIFHLASEDVVHHADIFQEIASKLGDKSPIFKNVYGRNDDTYLAILPKKNTLPKTYRITVEEVIEACTLKEEIYTLKN</sequence>
<comment type="similarity">
    <text evidence="2 6">Belongs to the dTDP-4-dehydrorhamnose reductase family.</text>
</comment>
<name>A0ABW2MU64_9FLAO</name>
<organism evidence="8 9">
    <name type="scientific">Jejudonia soesokkakensis</name>
    <dbReference type="NCBI Taxonomy" id="1323432"/>
    <lineage>
        <taxon>Bacteria</taxon>
        <taxon>Pseudomonadati</taxon>
        <taxon>Bacteroidota</taxon>
        <taxon>Flavobacteriia</taxon>
        <taxon>Flavobacteriales</taxon>
        <taxon>Flavobacteriaceae</taxon>
        <taxon>Jejudonia</taxon>
    </lineage>
</organism>
<keyword evidence="9" id="KW-1185">Reference proteome</keyword>
<dbReference type="InterPro" id="IPR005913">
    <property type="entry name" value="dTDP_dehydrorham_reduct"/>
</dbReference>
<accession>A0ABW2MU64</accession>
<dbReference type="SUPFAM" id="SSF51735">
    <property type="entry name" value="NAD(P)-binding Rossmann-fold domains"/>
    <property type="match status" value="1"/>
</dbReference>
<dbReference type="Proteomes" id="UP001596415">
    <property type="component" value="Unassembled WGS sequence"/>
</dbReference>
<evidence type="ECO:0000256" key="3">
    <source>
        <dbReference type="ARBA" id="ARBA00012929"/>
    </source>
</evidence>
<comment type="catalytic activity">
    <reaction evidence="5">
        <text>dTDP-beta-L-rhamnose + NADP(+) = dTDP-4-dehydro-beta-L-rhamnose + NADPH + H(+)</text>
        <dbReference type="Rhea" id="RHEA:21796"/>
        <dbReference type="ChEBI" id="CHEBI:15378"/>
        <dbReference type="ChEBI" id="CHEBI:57510"/>
        <dbReference type="ChEBI" id="CHEBI:57783"/>
        <dbReference type="ChEBI" id="CHEBI:58349"/>
        <dbReference type="ChEBI" id="CHEBI:62830"/>
        <dbReference type="EC" id="1.1.1.133"/>
    </reaction>
</comment>
<evidence type="ECO:0000256" key="5">
    <source>
        <dbReference type="ARBA" id="ARBA00048200"/>
    </source>
</evidence>
<evidence type="ECO:0000313" key="8">
    <source>
        <dbReference type="EMBL" id="MFC7357310.1"/>
    </source>
</evidence>
<evidence type="ECO:0000256" key="6">
    <source>
        <dbReference type="RuleBase" id="RU364082"/>
    </source>
</evidence>
<evidence type="ECO:0000313" key="9">
    <source>
        <dbReference type="Proteomes" id="UP001596415"/>
    </source>
</evidence>
<evidence type="ECO:0000256" key="2">
    <source>
        <dbReference type="ARBA" id="ARBA00010944"/>
    </source>
</evidence>
<keyword evidence="6" id="KW-0521">NADP</keyword>
<dbReference type="InterPro" id="IPR029903">
    <property type="entry name" value="RmlD-like-bd"/>
</dbReference>
<dbReference type="InterPro" id="IPR036291">
    <property type="entry name" value="NAD(P)-bd_dom_sf"/>
</dbReference>
<dbReference type="EMBL" id="JBHTBN010000002">
    <property type="protein sequence ID" value="MFC7357310.1"/>
    <property type="molecule type" value="Genomic_DNA"/>
</dbReference>
<gene>
    <name evidence="8" type="ORF">ACFQO1_06400</name>
</gene>
<dbReference type="PANTHER" id="PTHR10491">
    <property type="entry name" value="DTDP-4-DEHYDRORHAMNOSE REDUCTASE"/>
    <property type="match status" value="1"/>
</dbReference>
<reference evidence="9" key="1">
    <citation type="journal article" date="2019" name="Int. J. Syst. Evol. Microbiol.">
        <title>The Global Catalogue of Microorganisms (GCM) 10K type strain sequencing project: providing services to taxonomists for standard genome sequencing and annotation.</title>
        <authorList>
            <consortium name="The Broad Institute Genomics Platform"/>
            <consortium name="The Broad Institute Genome Sequencing Center for Infectious Disease"/>
            <person name="Wu L."/>
            <person name="Ma J."/>
        </authorList>
    </citation>
    <scope>NUCLEOTIDE SEQUENCE [LARGE SCALE GENOMIC DNA]</scope>
    <source>
        <strain evidence="9">CGMCC 1.16306</strain>
    </source>
</reference>
<evidence type="ECO:0000256" key="1">
    <source>
        <dbReference type="ARBA" id="ARBA00004781"/>
    </source>
</evidence>
<proteinExistence type="inferred from homology"/>
<feature type="domain" description="RmlD-like substrate binding" evidence="7">
    <location>
        <begin position="76"/>
        <end position="234"/>
    </location>
</feature>